<dbReference type="SUPFAM" id="SSF53850">
    <property type="entry name" value="Periplasmic binding protein-like II"/>
    <property type="match status" value="1"/>
</dbReference>
<evidence type="ECO:0000256" key="3">
    <source>
        <dbReference type="ARBA" id="ARBA00023125"/>
    </source>
</evidence>
<dbReference type="PANTHER" id="PTHR30346:SF29">
    <property type="entry name" value="LYSR SUBSTRATE-BINDING"/>
    <property type="match status" value="1"/>
</dbReference>
<feature type="domain" description="HTH lysR-type" evidence="5">
    <location>
        <begin position="1"/>
        <end position="52"/>
    </location>
</feature>
<keyword evidence="2" id="KW-0805">Transcription regulation</keyword>
<dbReference type="InterPro" id="IPR036390">
    <property type="entry name" value="WH_DNA-bd_sf"/>
</dbReference>
<dbReference type="Proteomes" id="UP000293852">
    <property type="component" value="Unassembled WGS sequence"/>
</dbReference>
<evidence type="ECO:0000313" key="7">
    <source>
        <dbReference type="Proteomes" id="UP000293852"/>
    </source>
</evidence>
<comment type="caution">
    <text evidence="6">The sequence shown here is derived from an EMBL/GenBank/DDBJ whole genome shotgun (WGS) entry which is preliminary data.</text>
</comment>
<proteinExistence type="inferred from homology"/>
<protein>
    <submittedName>
        <fullName evidence="6">DNA-binding transcriptional LysR family regulator</fullName>
    </submittedName>
</protein>
<gene>
    <name evidence="6" type="ORF">EV386_0452</name>
</gene>
<evidence type="ECO:0000259" key="5">
    <source>
        <dbReference type="PROSITE" id="PS50931"/>
    </source>
</evidence>
<dbReference type="Pfam" id="PF00126">
    <property type="entry name" value="HTH_1"/>
    <property type="match status" value="1"/>
</dbReference>
<keyword evidence="7" id="KW-1185">Reference proteome</keyword>
<dbReference type="InterPro" id="IPR036388">
    <property type="entry name" value="WH-like_DNA-bd_sf"/>
</dbReference>
<dbReference type="GO" id="GO:0003677">
    <property type="term" value="F:DNA binding"/>
    <property type="evidence" value="ECO:0007669"/>
    <property type="project" value="UniProtKB-KW"/>
</dbReference>
<comment type="similarity">
    <text evidence="1">Belongs to the LysR transcriptional regulatory family.</text>
</comment>
<dbReference type="PANTHER" id="PTHR30346">
    <property type="entry name" value="TRANSCRIPTIONAL DUAL REGULATOR HCAR-RELATED"/>
    <property type="match status" value="1"/>
</dbReference>
<dbReference type="PROSITE" id="PS50931">
    <property type="entry name" value="HTH_LYSR"/>
    <property type="match status" value="1"/>
</dbReference>
<dbReference type="Gene3D" id="1.10.10.10">
    <property type="entry name" value="Winged helix-like DNA-binding domain superfamily/Winged helix DNA-binding domain"/>
    <property type="match status" value="1"/>
</dbReference>
<sequence length="275" mass="28204">MTSLLAVAETGSFSRAAHALGFTQSAVSQHVAAIERTVGARLLTRRPTVAPTPAGREFLRHARQMLAHEQAARAAVRRLEDDDAHAPIAMAVTPATEHLLPVGHAVAAVRVRDLAGASAALASGDVDLALVDGLTAPGDPLPGAAADVETRVLAEAPLGVLLPADHLLAARDGLALADLADARWLATSRTVCATADLAAVARTTLRRGTAYDGAAATTVARLVRAGHGLAAVPLSGLAPNGLARVPLTAPRLVHRIEVRVHAASRAVARAVAMRV</sequence>
<evidence type="ECO:0000256" key="1">
    <source>
        <dbReference type="ARBA" id="ARBA00009437"/>
    </source>
</evidence>
<name>A0A4Q7M0W9_9MICO</name>
<dbReference type="Pfam" id="PF03466">
    <property type="entry name" value="LysR_substrate"/>
    <property type="match status" value="1"/>
</dbReference>
<dbReference type="InterPro" id="IPR005119">
    <property type="entry name" value="LysR_subst-bd"/>
</dbReference>
<dbReference type="Gene3D" id="3.40.190.10">
    <property type="entry name" value="Periplasmic binding protein-like II"/>
    <property type="match status" value="2"/>
</dbReference>
<dbReference type="GO" id="GO:0032993">
    <property type="term" value="C:protein-DNA complex"/>
    <property type="evidence" value="ECO:0007669"/>
    <property type="project" value="TreeGrafter"/>
</dbReference>
<evidence type="ECO:0000256" key="4">
    <source>
        <dbReference type="ARBA" id="ARBA00023163"/>
    </source>
</evidence>
<evidence type="ECO:0000313" key="6">
    <source>
        <dbReference type="EMBL" id="RZS60202.1"/>
    </source>
</evidence>
<dbReference type="AlphaFoldDB" id="A0A4Q7M0W9"/>
<keyword evidence="3 6" id="KW-0238">DNA-binding</keyword>
<keyword evidence="4" id="KW-0804">Transcription</keyword>
<dbReference type="GO" id="GO:0003700">
    <property type="term" value="F:DNA-binding transcription factor activity"/>
    <property type="evidence" value="ECO:0007669"/>
    <property type="project" value="InterPro"/>
</dbReference>
<reference evidence="6 7" key="1">
    <citation type="submission" date="2019-02" db="EMBL/GenBank/DDBJ databases">
        <title>Sequencing the genomes of 1000 actinobacteria strains.</title>
        <authorList>
            <person name="Klenk H.-P."/>
        </authorList>
    </citation>
    <scope>NUCLEOTIDE SEQUENCE [LARGE SCALE GENOMIC DNA]</scope>
    <source>
        <strain evidence="6 7">DSM 16932</strain>
    </source>
</reference>
<organism evidence="6 7">
    <name type="scientific">Xylanimonas ulmi</name>
    <dbReference type="NCBI Taxonomy" id="228973"/>
    <lineage>
        <taxon>Bacteria</taxon>
        <taxon>Bacillati</taxon>
        <taxon>Actinomycetota</taxon>
        <taxon>Actinomycetes</taxon>
        <taxon>Micrococcales</taxon>
        <taxon>Promicromonosporaceae</taxon>
        <taxon>Xylanimonas</taxon>
    </lineage>
</organism>
<dbReference type="SUPFAM" id="SSF46785">
    <property type="entry name" value="Winged helix' DNA-binding domain"/>
    <property type="match status" value="1"/>
</dbReference>
<dbReference type="EMBL" id="SGWX01000001">
    <property type="protein sequence ID" value="RZS60202.1"/>
    <property type="molecule type" value="Genomic_DNA"/>
</dbReference>
<dbReference type="PRINTS" id="PR00039">
    <property type="entry name" value="HTHLYSR"/>
</dbReference>
<evidence type="ECO:0000256" key="2">
    <source>
        <dbReference type="ARBA" id="ARBA00023015"/>
    </source>
</evidence>
<dbReference type="InterPro" id="IPR000847">
    <property type="entry name" value="LysR_HTH_N"/>
</dbReference>
<accession>A0A4Q7M0W9</accession>